<dbReference type="InterPro" id="IPR029063">
    <property type="entry name" value="SAM-dependent_MTases_sf"/>
</dbReference>
<dbReference type="Proteomes" id="UP000019184">
    <property type="component" value="Unassembled WGS sequence"/>
</dbReference>
<dbReference type="SUPFAM" id="SSF53335">
    <property type="entry name" value="S-adenosyl-L-methionine-dependent methyltransferases"/>
    <property type="match status" value="1"/>
</dbReference>
<accession>A0A7U7GA84</accession>
<evidence type="ECO:0000313" key="2">
    <source>
        <dbReference type="Proteomes" id="UP000019184"/>
    </source>
</evidence>
<dbReference type="AlphaFoldDB" id="A0A7U7GA84"/>
<dbReference type="EMBL" id="CBTK010000097">
    <property type="protein sequence ID" value="CDH44763.1"/>
    <property type="molecule type" value="Genomic_DNA"/>
</dbReference>
<gene>
    <name evidence="1" type="ORF">BN874_1860027</name>
</gene>
<reference evidence="1 2" key="1">
    <citation type="journal article" date="2014" name="ISME J.">
        <title>Candidatus Competibacter-lineage genomes retrieved from metagenomes reveal functional metabolic diversity.</title>
        <authorList>
            <person name="McIlroy S.J."/>
            <person name="Albertsen M."/>
            <person name="Andresen E.K."/>
            <person name="Saunders A.M."/>
            <person name="Kristiansen R."/>
            <person name="Stokholm-Bjerregaard M."/>
            <person name="Nielsen K.L."/>
            <person name="Nielsen P.H."/>
        </authorList>
    </citation>
    <scope>NUCLEOTIDE SEQUENCE [LARGE SCALE GENOMIC DNA]</scope>
    <source>
        <strain evidence="1 2">Run_B_J11</strain>
    </source>
</reference>
<comment type="caution">
    <text evidence="1">The sequence shown here is derived from an EMBL/GenBank/DDBJ whole genome shotgun (WGS) entry which is preliminary data.</text>
</comment>
<protein>
    <submittedName>
        <fullName evidence="1">Uncharacterized protein</fullName>
    </submittedName>
</protein>
<sequence length="638" mass="71422">MTNVPYLGRGKQDDALKEYCERIHTEAMTDLATCFVERCLNFCAASAGTAALVTPQNWLFQTSYIEFRKRLLEEIKWSYVALLGPKAFQTPMWDFNVMLLCVSPPKPQDEHSTLGLDVSSLKSCAEKADALKTVLPLLTSQKTQINNPDHKIVIGLLKEAARMRQFAVSFQGLKTGDDSRFRGFFWEMPFIHEPWRFFQSTVPATISFAGRESILWYENAGVQIARNQGQGGWGRIGVAVSQMASLPVTFYQGDAFDSNVAPIVPRDSKNLLALWSFCSSEDFAKQVRQLDQKVAVANGTLAQIPFDLAHWQAVAAEKYPDGLPKPHSDDPTQWLFNGHPQGSDQPLHVAVARLLGYRWPRQTGSSFPDCPALGPDGLEAFADDDGIVCLPPLNREQPAAARLRQLLHAALGPFDERALIARAGLKGSQAKNLEDWLRDEFFAQHAKLFHDRPFIWHLWDGRPDGFHALVNYHTLDHATLQKLTYSYLGNWIQQQAEDAKADKPGAAVRLGAAQKLQTQLTAILIGEAPLDIFVRWKPLHDQAQGWHPDLNDGIRQNIRPFLLAGDVGKKGAGLFRSVPLALKDKDRGTEPHRPQADYPWFWCEKSPGTDPTGGKDFVGARWNEVHLTLAYKQQRRAG</sequence>
<name>A0A7U7GA84_9GAMM</name>
<keyword evidence="2" id="KW-1185">Reference proteome</keyword>
<organism evidence="1 2">
    <name type="scientific">Candidatus Contendobacter odensis Run_B_J11</name>
    <dbReference type="NCBI Taxonomy" id="1400861"/>
    <lineage>
        <taxon>Bacteria</taxon>
        <taxon>Pseudomonadati</taxon>
        <taxon>Pseudomonadota</taxon>
        <taxon>Gammaproteobacteria</taxon>
        <taxon>Candidatus Competibacteraceae</taxon>
        <taxon>Candidatus Contendibacter</taxon>
    </lineage>
</organism>
<proteinExistence type="predicted"/>
<dbReference type="Gene3D" id="3.40.50.150">
    <property type="entry name" value="Vaccinia Virus protein VP39"/>
    <property type="match status" value="1"/>
</dbReference>
<evidence type="ECO:0000313" key="1">
    <source>
        <dbReference type="EMBL" id="CDH44763.1"/>
    </source>
</evidence>